<evidence type="ECO:0000256" key="2">
    <source>
        <dbReference type="ARBA" id="ARBA00022448"/>
    </source>
</evidence>
<dbReference type="OrthoDB" id="419616at2759"/>
<feature type="transmembrane region" description="Helical" evidence="7">
    <location>
        <begin position="388"/>
        <end position="410"/>
    </location>
</feature>
<name>D8QDD1_SCHCM</name>
<feature type="region of interest" description="Disordered" evidence="6">
    <location>
        <begin position="1"/>
        <end position="36"/>
    </location>
</feature>
<dbReference type="KEGG" id="scm:SCHCO_02637652"/>
<dbReference type="VEuPathDB" id="FungiDB:SCHCODRAFT_02637652"/>
<keyword evidence="4 7" id="KW-1133">Transmembrane helix</keyword>
<feature type="transmembrane region" description="Helical" evidence="7">
    <location>
        <begin position="348"/>
        <end position="368"/>
    </location>
</feature>
<sequence>MSTAERDQSPARFPTEETPLLAGTVDEAQSPPQPQTTPLPYAQLAALCLVRLVDPLNFTQIFPYINEFITYLRLTDDPGKIGFYSGLVESSFALAQLMSIYPTARLSDVIGRRPIILAGALGIALSTLLFGCSQSLAGLLLSRSLAGIFSGNAGVLHSALAEMTDPSNRAIAVPIYGMTWPVGSIAGPMIGGAFANAAQKYPSLFGYDFLRQYPYFMPCFVTGSLGLLGFVLGWFSLEETLPTKRKMNMSRCDSPSPERSEAPRLPSTWALMQIPAVRALSISGFVLSFICTAFDVMFVLFCYSSVEHGGIHFSDSEIGMGLAASGVYAAFMQLCAMPLIIRRFDLAAAYNFSMAVWPFVFAIFPAMQLTARAGYDAATGTYDGQTRALLWVMVLLMMGLAKVATLAYTFSMMLCAVHTPSPAALGSVNGLVQLSMCMSRAVSPAVISLAFAVSLDNNLLGGHFWVVMMIVLSIAGRMFTRGMPRGDKPSAANIEPDAMAAMVE</sequence>
<dbReference type="GO" id="GO:0022857">
    <property type="term" value="F:transmembrane transporter activity"/>
    <property type="evidence" value="ECO:0007669"/>
    <property type="project" value="InterPro"/>
</dbReference>
<keyword evidence="5 7" id="KW-0472">Membrane</keyword>
<keyword evidence="2" id="KW-0813">Transport</keyword>
<accession>D8QDD1</accession>
<dbReference type="InterPro" id="IPR005829">
    <property type="entry name" value="Sugar_transporter_CS"/>
</dbReference>
<evidence type="ECO:0000256" key="1">
    <source>
        <dbReference type="ARBA" id="ARBA00004141"/>
    </source>
</evidence>
<feature type="transmembrane region" description="Helical" evidence="7">
    <location>
        <begin position="215"/>
        <end position="237"/>
    </location>
</feature>
<dbReference type="InParanoid" id="D8QDD1"/>
<evidence type="ECO:0000256" key="3">
    <source>
        <dbReference type="ARBA" id="ARBA00022692"/>
    </source>
</evidence>
<proteinExistence type="predicted"/>
<dbReference type="PANTHER" id="PTHR23504">
    <property type="entry name" value="MAJOR FACILITATOR SUPERFAMILY DOMAIN-CONTAINING PROTEIN 10"/>
    <property type="match status" value="1"/>
</dbReference>
<dbReference type="SUPFAM" id="SSF103473">
    <property type="entry name" value="MFS general substrate transporter"/>
    <property type="match status" value="1"/>
</dbReference>
<feature type="transmembrane region" description="Helical" evidence="7">
    <location>
        <begin position="173"/>
        <end position="195"/>
    </location>
</feature>
<dbReference type="InterPro" id="IPR020846">
    <property type="entry name" value="MFS_dom"/>
</dbReference>
<evidence type="ECO:0000256" key="7">
    <source>
        <dbReference type="SAM" id="Phobius"/>
    </source>
</evidence>
<gene>
    <name evidence="9" type="ORF">SCHCODRAFT_69891</name>
</gene>
<dbReference type="PROSITE" id="PS50850">
    <property type="entry name" value="MFS"/>
    <property type="match status" value="1"/>
</dbReference>
<dbReference type="GO" id="GO:0016020">
    <property type="term" value="C:membrane"/>
    <property type="evidence" value="ECO:0007669"/>
    <property type="project" value="UniProtKB-SubCell"/>
</dbReference>
<feature type="transmembrane region" description="Helical" evidence="7">
    <location>
        <begin position="282"/>
        <end position="306"/>
    </location>
</feature>
<evidence type="ECO:0000313" key="10">
    <source>
        <dbReference type="Proteomes" id="UP000007431"/>
    </source>
</evidence>
<dbReference type="RefSeq" id="XP_003028558.1">
    <property type="nucleotide sequence ID" value="XM_003028512.1"/>
</dbReference>
<feature type="domain" description="Major facilitator superfamily (MFS) profile" evidence="8">
    <location>
        <begin position="43"/>
        <end position="488"/>
    </location>
</feature>
<dbReference type="AlphaFoldDB" id="D8QDD1"/>
<evidence type="ECO:0000256" key="6">
    <source>
        <dbReference type="SAM" id="MobiDB-lite"/>
    </source>
</evidence>
<dbReference type="InterPro" id="IPR036259">
    <property type="entry name" value="MFS_trans_sf"/>
</dbReference>
<dbReference type="PROSITE" id="PS00216">
    <property type="entry name" value="SUGAR_TRANSPORT_1"/>
    <property type="match status" value="1"/>
</dbReference>
<dbReference type="InterPro" id="IPR011701">
    <property type="entry name" value="MFS"/>
</dbReference>
<evidence type="ECO:0000259" key="8">
    <source>
        <dbReference type="PROSITE" id="PS50850"/>
    </source>
</evidence>
<dbReference type="EMBL" id="GL377310">
    <property type="protein sequence ID" value="EFI93655.1"/>
    <property type="molecule type" value="Genomic_DNA"/>
</dbReference>
<dbReference type="Gene3D" id="1.20.1250.20">
    <property type="entry name" value="MFS general substrate transporter like domains"/>
    <property type="match status" value="1"/>
</dbReference>
<reference evidence="9 10" key="1">
    <citation type="journal article" date="2010" name="Nat. Biotechnol.">
        <title>Genome sequence of the model mushroom Schizophyllum commune.</title>
        <authorList>
            <person name="Ohm R.A."/>
            <person name="de Jong J.F."/>
            <person name="Lugones L.G."/>
            <person name="Aerts A."/>
            <person name="Kothe E."/>
            <person name="Stajich J.E."/>
            <person name="de Vries R.P."/>
            <person name="Record E."/>
            <person name="Levasseur A."/>
            <person name="Baker S.E."/>
            <person name="Bartholomew K.A."/>
            <person name="Coutinho P.M."/>
            <person name="Erdmann S."/>
            <person name="Fowler T.J."/>
            <person name="Gathman A.C."/>
            <person name="Lombard V."/>
            <person name="Henrissat B."/>
            <person name="Knabe N."/>
            <person name="Kuees U."/>
            <person name="Lilly W.W."/>
            <person name="Lindquist E."/>
            <person name="Lucas S."/>
            <person name="Magnuson J.K."/>
            <person name="Piumi F."/>
            <person name="Raudaskoski M."/>
            <person name="Salamov A."/>
            <person name="Schmutz J."/>
            <person name="Schwarze F.W.M.R."/>
            <person name="vanKuyk P.A."/>
            <person name="Horton J.S."/>
            <person name="Grigoriev I.V."/>
            <person name="Woesten H.A.B."/>
        </authorList>
    </citation>
    <scope>NUCLEOTIDE SEQUENCE [LARGE SCALE GENOMIC DNA]</scope>
    <source>
        <strain evidence="10">H4-8 / FGSC 9210</strain>
    </source>
</reference>
<dbReference type="GeneID" id="9590902"/>
<feature type="transmembrane region" description="Helical" evidence="7">
    <location>
        <begin position="143"/>
        <end position="161"/>
    </location>
</feature>
<dbReference type="Proteomes" id="UP000007431">
    <property type="component" value="Unassembled WGS sequence"/>
</dbReference>
<evidence type="ECO:0000256" key="4">
    <source>
        <dbReference type="ARBA" id="ARBA00022989"/>
    </source>
</evidence>
<feature type="transmembrane region" description="Helical" evidence="7">
    <location>
        <begin position="318"/>
        <end position="341"/>
    </location>
</feature>
<evidence type="ECO:0000313" key="9">
    <source>
        <dbReference type="EMBL" id="EFI93655.1"/>
    </source>
</evidence>
<comment type="subcellular location">
    <subcellularLocation>
        <location evidence="1">Membrane</location>
        <topology evidence="1">Multi-pass membrane protein</topology>
    </subcellularLocation>
</comment>
<feature type="transmembrane region" description="Helical" evidence="7">
    <location>
        <begin position="115"/>
        <end position="137"/>
    </location>
</feature>
<protein>
    <recommendedName>
        <fullName evidence="8">Major facilitator superfamily (MFS) profile domain-containing protein</fullName>
    </recommendedName>
</protein>
<feature type="transmembrane region" description="Helical" evidence="7">
    <location>
        <begin position="459"/>
        <end position="479"/>
    </location>
</feature>
<dbReference type="Pfam" id="PF07690">
    <property type="entry name" value="MFS_1"/>
    <property type="match status" value="1"/>
</dbReference>
<dbReference type="CDD" id="cd17330">
    <property type="entry name" value="MFS_SLC46_TetA_like"/>
    <property type="match status" value="1"/>
</dbReference>
<dbReference type="OMA" id="LYGLCWP"/>
<keyword evidence="10" id="KW-1185">Reference proteome</keyword>
<dbReference type="PANTHER" id="PTHR23504:SF15">
    <property type="entry name" value="MAJOR FACILITATOR SUPERFAMILY (MFS) PROFILE DOMAIN-CONTAINING PROTEIN"/>
    <property type="match status" value="1"/>
</dbReference>
<organism evidence="10">
    <name type="scientific">Schizophyllum commune (strain H4-8 / FGSC 9210)</name>
    <name type="common">Split gill fungus</name>
    <dbReference type="NCBI Taxonomy" id="578458"/>
    <lineage>
        <taxon>Eukaryota</taxon>
        <taxon>Fungi</taxon>
        <taxon>Dikarya</taxon>
        <taxon>Basidiomycota</taxon>
        <taxon>Agaricomycotina</taxon>
        <taxon>Agaricomycetes</taxon>
        <taxon>Agaricomycetidae</taxon>
        <taxon>Agaricales</taxon>
        <taxon>Schizophyllaceae</taxon>
        <taxon>Schizophyllum</taxon>
    </lineage>
</organism>
<dbReference type="HOGENOM" id="CLU_001265_54_6_1"/>
<dbReference type="eggNOG" id="KOG2615">
    <property type="taxonomic scope" value="Eukaryota"/>
</dbReference>
<keyword evidence="3 7" id="KW-0812">Transmembrane</keyword>
<evidence type="ECO:0000256" key="5">
    <source>
        <dbReference type="ARBA" id="ARBA00023136"/>
    </source>
</evidence>